<keyword evidence="1" id="KW-0808">Transferase</keyword>
<organism evidence="4 5">
    <name type="scientific">Klenkia sesuvii</name>
    <dbReference type="NCBI Taxonomy" id="3103137"/>
    <lineage>
        <taxon>Bacteria</taxon>
        <taxon>Bacillati</taxon>
        <taxon>Actinomycetota</taxon>
        <taxon>Actinomycetes</taxon>
        <taxon>Geodermatophilales</taxon>
        <taxon>Geodermatophilaceae</taxon>
        <taxon>Klenkia</taxon>
    </lineage>
</organism>
<comment type="caution">
    <text evidence="4">The sequence shown here is derived from an EMBL/GenBank/DDBJ whole genome shotgun (WGS) entry which is preliminary data.</text>
</comment>
<sequence>MIDDEPWRWRALAEDDQADVLAAVRTWWGEDGGGDARAVLLPRLFFQHFGPTSWTVRDDGGRLVAFLVGFVSQTDPTVGYVHFLGVSPDVRGTGLGRALHDRFAATVRDLGCTSVRAITSVGNTRSQEFHRRLGFVVSDPVDDYDGAGGARVCFSQSVDD</sequence>
<keyword evidence="2" id="KW-0012">Acyltransferase</keyword>
<dbReference type="Pfam" id="PF00583">
    <property type="entry name" value="Acetyltransf_1"/>
    <property type="match status" value="1"/>
</dbReference>
<reference evidence="4 5" key="1">
    <citation type="submission" date="2024-03" db="EMBL/GenBank/DDBJ databases">
        <title>Draft genome sequence of Klenkia sp. LSe6-5.</title>
        <authorList>
            <person name="Duangmal K."/>
            <person name="Chantavorakit T."/>
        </authorList>
    </citation>
    <scope>NUCLEOTIDE SEQUENCE [LARGE SCALE GENOMIC DNA]</scope>
    <source>
        <strain evidence="4 5">LSe6-5</strain>
    </source>
</reference>
<proteinExistence type="predicted"/>
<evidence type="ECO:0000313" key="5">
    <source>
        <dbReference type="Proteomes" id="UP001361570"/>
    </source>
</evidence>
<dbReference type="SUPFAM" id="SSF55729">
    <property type="entry name" value="Acyl-CoA N-acyltransferases (Nat)"/>
    <property type="match status" value="1"/>
</dbReference>
<dbReference type="PANTHER" id="PTHR43877">
    <property type="entry name" value="AMINOALKYLPHOSPHONATE N-ACETYLTRANSFERASE-RELATED-RELATED"/>
    <property type="match status" value="1"/>
</dbReference>
<dbReference type="InterPro" id="IPR017255">
    <property type="entry name" value="AcTrfase_GNAT_prd"/>
</dbReference>
<gene>
    <name evidence="4" type="ORF">TEK04_02515</name>
</gene>
<evidence type="ECO:0000256" key="2">
    <source>
        <dbReference type="ARBA" id="ARBA00023315"/>
    </source>
</evidence>
<dbReference type="InterPro" id="IPR000182">
    <property type="entry name" value="GNAT_dom"/>
</dbReference>
<dbReference type="Proteomes" id="UP001361570">
    <property type="component" value="Unassembled WGS sequence"/>
</dbReference>
<accession>A0ABU8DPJ2</accession>
<dbReference type="InterPro" id="IPR050832">
    <property type="entry name" value="Bact_Acetyltransf"/>
</dbReference>
<dbReference type="RefSeq" id="WP_336402730.1">
    <property type="nucleotide sequence ID" value="NZ_JBAPLU010000002.1"/>
</dbReference>
<dbReference type="CDD" id="cd04301">
    <property type="entry name" value="NAT_SF"/>
    <property type="match status" value="1"/>
</dbReference>
<dbReference type="Gene3D" id="3.40.630.30">
    <property type="match status" value="1"/>
</dbReference>
<dbReference type="PIRSF" id="PIRSF037663">
    <property type="entry name" value="Acetyltransf_GNAT_prd"/>
    <property type="match status" value="1"/>
</dbReference>
<keyword evidence="5" id="KW-1185">Reference proteome</keyword>
<dbReference type="EMBL" id="JBAPLU010000002">
    <property type="protein sequence ID" value="MEI4270585.1"/>
    <property type="molecule type" value="Genomic_DNA"/>
</dbReference>
<evidence type="ECO:0000259" key="3">
    <source>
        <dbReference type="PROSITE" id="PS51186"/>
    </source>
</evidence>
<protein>
    <submittedName>
        <fullName evidence="4">GNAT family N-acetyltransferase</fullName>
    </submittedName>
</protein>
<evidence type="ECO:0000313" key="4">
    <source>
        <dbReference type="EMBL" id="MEI4270585.1"/>
    </source>
</evidence>
<name>A0ABU8DPJ2_9ACTN</name>
<feature type="domain" description="N-acetyltransferase" evidence="3">
    <location>
        <begin position="7"/>
        <end position="159"/>
    </location>
</feature>
<dbReference type="PROSITE" id="PS51186">
    <property type="entry name" value="GNAT"/>
    <property type="match status" value="1"/>
</dbReference>
<evidence type="ECO:0000256" key="1">
    <source>
        <dbReference type="ARBA" id="ARBA00022679"/>
    </source>
</evidence>
<dbReference type="InterPro" id="IPR016181">
    <property type="entry name" value="Acyl_CoA_acyltransferase"/>
</dbReference>